<dbReference type="GO" id="GO:0016405">
    <property type="term" value="F:CoA-ligase activity"/>
    <property type="evidence" value="ECO:0007669"/>
    <property type="project" value="TreeGrafter"/>
</dbReference>
<dbReference type="InterPro" id="IPR000873">
    <property type="entry name" value="AMP-dep_synth/lig_dom"/>
</dbReference>
<evidence type="ECO:0000313" key="7">
    <source>
        <dbReference type="Proteomes" id="UP000694867"/>
    </source>
</evidence>
<feature type="domain" description="AMP-dependent synthetase/ligase" evidence="5">
    <location>
        <begin position="32"/>
        <end position="372"/>
    </location>
</feature>
<dbReference type="InterPro" id="IPR025110">
    <property type="entry name" value="AMP-bd_C"/>
</dbReference>
<gene>
    <name evidence="8" type="primary">LOC100899449</name>
</gene>
<keyword evidence="7" id="KW-1185">Reference proteome</keyword>
<evidence type="ECO:0000259" key="5">
    <source>
        <dbReference type="Pfam" id="PF00501"/>
    </source>
</evidence>
<dbReference type="PROSITE" id="PS00455">
    <property type="entry name" value="AMP_BINDING"/>
    <property type="match status" value="1"/>
</dbReference>
<dbReference type="SUPFAM" id="SSF56801">
    <property type="entry name" value="Acetyl-CoA synthetase-like"/>
    <property type="match status" value="1"/>
</dbReference>
<reference evidence="8" key="1">
    <citation type="submission" date="2025-08" db="UniProtKB">
        <authorList>
            <consortium name="RefSeq"/>
        </authorList>
    </citation>
    <scope>IDENTIFICATION</scope>
</reference>
<evidence type="ECO:0000256" key="1">
    <source>
        <dbReference type="ARBA" id="ARBA00004275"/>
    </source>
</evidence>
<dbReference type="InterPro" id="IPR042099">
    <property type="entry name" value="ANL_N_sf"/>
</dbReference>
<feature type="domain" description="AMP-binding enzyme C-terminal" evidence="6">
    <location>
        <begin position="430"/>
        <end position="500"/>
    </location>
</feature>
<keyword evidence="3" id="KW-0436">Ligase</keyword>
<dbReference type="Pfam" id="PF13193">
    <property type="entry name" value="AMP-binding_C"/>
    <property type="match status" value="1"/>
</dbReference>
<dbReference type="PANTHER" id="PTHR24096:SF149">
    <property type="entry name" value="AMP-BINDING DOMAIN-CONTAINING PROTEIN-RELATED"/>
    <property type="match status" value="1"/>
</dbReference>
<dbReference type="InterPro" id="IPR045851">
    <property type="entry name" value="AMP-bd_C_sf"/>
</dbReference>
<dbReference type="Pfam" id="PF00501">
    <property type="entry name" value="AMP-binding"/>
    <property type="match status" value="1"/>
</dbReference>
<dbReference type="Proteomes" id="UP000694867">
    <property type="component" value="Unplaced"/>
</dbReference>
<evidence type="ECO:0000256" key="2">
    <source>
        <dbReference type="ARBA" id="ARBA00006432"/>
    </source>
</evidence>
<dbReference type="GeneID" id="100899449"/>
<name>A0AAJ6QMV7_9ACAR</name>
<dbReference type="KEGG" id="goe:100899449"/>
<dbReference type="InterPro" id="IPR020845">
    <property type="entry name" value="AMP-binding_CS"/>
</dbReference>
<evidence type="ECO:0000256" key="4">
    <source>
        <dbReference type="ARBA" id="ARBA00023140"/>
    </source>
</evidence>
<dbReference type="RefSeq" id="XP_003738226.1">
    <property type="nucleotide sequence ID" value="XM_003738178.2"/>
</dbReference>
<comment type="subcellular location">
    <subcellularLocation>
        <location evidence="1">Peroxisome</location>
    </subcellularLocation>
</comment>
<dbReference type="Gene3D" id="3.30.300.30">
    <property type="match status" value="1"/>
</dbReference>
<dbReference type="AlphaFoldDB" id="A0AAJ6QMV7"/>
<sequence length="519" mass="57787">MAWRVTAEGVIKSTMTLPVEEIMFGDFLDRLFRRHSDRVAMIDTETGQQYTYGDLLRMVKSIAAGLQARGVKPHDIVVLCARTSVKSCCYLLALLFCQATILATKPSYSAYELKGVLERFSSTKLVLGDESSCPNLLQATDGALVLNLEENWDLSRAADFKHPGVADPKSSVMFMCLTSGSTGPSKAVCISHFNSIGNLTQWKTSFSRLVMCNPISHLSGAICFYLTIGNAETVFMAPENLTDDVEKYLDVCDKYGIETGLTLPAHFTNLTKFGRSNKLDSVKHFLTGGSTIPQSLIDEFRSLYPHIFVEVVYGSSEAGINLRSVDQENILHLAVITNIEVKIVDIDTDEILGPNQNGMLYCRSPSVALGYYNNEEATKEVFKDGWHITGDLAFRDDEGRVVIVDRLKQLIKCMDKQVVPADLELPLSKDRDVLKALVGGVPHEVYGEAAVAFVVPRKTSDLQQLRQRLLKEVETKCAFYKRLHGGLFFVETIPEGAGGKFSRKEIVRRHLKKEIEYIE</sequence>
<keyword evidence="4" id="KW-0576">Peroxisome</keyword>
<dbReference type="GO" id="GO:0005777">
    <property type="term" value="C:peroxisome"/>
    <property type="evidence" value="ECO:0007669"/>
    <property type="project" value="UniProtKB-SubCell"/>
</dbReference>
<comment type="similarity">
    <text evidence="2">Belongs to the ATP-dependent AMP-binding enzyme family.</text>
</comment>
<accession>A0AAJ6QMV7</accession>
<evidence type="ECO:0000256" key="3">
    <source>
        <dbReference type="ARBA" id="ARBA00022598"/>
    </source>
</evidence>
<organism evidence="7 8">
    <name type="scientific">Galendromus occidentalis</name>
    <name type="common">western predatory mite</name>
    <dbReference type="NCBI Taxonomy" id="34638"/>
    <lineage>
        <taxon>Eukaryota</taxon>
        <taxon>Metazoa</taxon>
        <taxon>Ecdysozoa</taxon>
        <taxon>Arthropoda</taxon>
        <taxon>Chelicerata</taxon>
        <taxon>Arachnida</taxon>
        <taxon>Acari</taxon>
        <taxon>Parasitiformes</taxon>
        <taxon>Mesostigmata</taxon>
        <taxon>Gamasina</taxon>
        <taxon>Phytoseioidea</taxon>
        <taxon>Phytoseiidae</taxon>
        <taxon>Typhlodrominae</taxon>
        <taxon>Galendromus</taxon>
    </lineage>
</organism>
<protein>
    <submittedName>
        <fullName evidence="8">4-coumarate--CoA ligase-like 6</fullName>
    </submittedName>
</protein>
<evidence type="ECO:0000259" key="6">
    <source>
        <dbReference type="Pfam" id="PF13193"/>
    </source>
</evidence>
<dbReference type="Gene3D" id="3.40.50.12780">
    <property type="entry name" value="N-terminal domain of ligase-like"/>
    <property type="match status" value="1"/>
</dbReference>
<proteinExistence type="inferred from homology"/>
<evidence type="ECO:0000313" key="8">
    <source>
        <dbReference type="RefSeq" id="XP_003738226.1"/>
    </source>
</evidence>
<dbReference type="PANTHER" id="PTHR24096">
    <property type="entry name" value="LONG-CHAIN-FATTY-ACID--COA LIGASE"/>
    <property type="match status" value="1"/>
</dbReference>